<dbReference type="Gene3D" id="3.30.40.10">
    <property type="entry name" value="Zinc/RING finger domain, C3HC4 (zinc finger)"/>
    <property type="match status" value="1"/>
</dbReference>
<evidence type="ECO:0000256" key="1">
    <source>
        <dbReference type="ARBA" id="ARBA00004496"/>
    </source>
</evidence>
<evidence type="ECO:0000256" key="3">
    <source>
        <dbReference type="ARBA" id="ARBA00022490"/>
    </source>
</evidence>
<evidence type="ECO:0000313" key="14">
    <source>
        <dbReference type="Proteomes" id="UP000823941"/>
    </source>
</evidence>
<gene>
    <name evidence="13" type="ORF">JYU34_007689</name>
</gene>
<dbReference type="PANTHER" id="PTHR12983:SF9">
    <property type="entry name" value="E3 UBIQUITIN-PROTEIN LIGASE RNF10"/>
    <property type="match status" value="1"/>
</dbReference>
<dbReference type="InterPro" id="IPR018957">
    <property type="entry name" value="Znf_C3HC4_RING-type"/>
</dbReference>
<dbReference type="PROSITE" id="PS50089">
    <property type="entry name" value="ZF_RING_2"/>
    <property type="match status" value="1"/>
</dbReference>
<feature type="domain" description="RING-type" evidence="12">
    <location>
        <begin position="196"/>
        <end position="237"/>
    </location>
</feature>
<keyword evidence="3" id="KW-0963">Cytoplasm</keyword>
<feature type="region of interest" description="Disordered" evidence="11">
    <location>
        <begin position="566"/>
        <end position="622"/>
    </location>
</feature>
<evidence type="ECO:0000256" key="2">
    <source>
        <dbReference type="ARBA" id="ARBA00008117"/>
    </source>
</evidence>
<evidence type="ECO:0000259" key="12">
    <source>
        <dbReference type="PROSITE" id="PS50089"/>
    </source>
</evidence>
<evidence type="ECO:0000313" key="13">
    <source>
        <dbReference type="EMBL" id="KAG7307490.1"/>
    </source>
</evidence>
<evidence type="ECO:0000256" key="6">
    <source>
        <dbReference type="ARBA" id="ARBA00022833"/>
    </source>
</evidence>
<evidence type="ECO:0000256" key="4">
    <source>
        <dbReference type="ARBA" id="ARBA00022723"/>
    </source>
</evidence>
<feature type="compositionally biased region" description="Low complexity" evidence="11">
    <location>
        <begin position="596"/>
        <end position="622"/>
    </location>
</feature>
<evidence type="ECO:0000256" key="8">
    <source>
        <dbReference type="ARBA" id="ARBA00035390"/>
    </source>
</evidence>
<dbReference type="PANTHER" id="PTHR12983">
    <property type="entry name" value="RING FINGER 10 FAMILY MEMBER"/>
    <property type="match status" value="1"/>
</dbReference>
<dbReference type="Proteomes" id="UP000823941">
    <property type="component" value="Chromosome 10"/>
</dbReference>
<keyword evidence="5 9" id="KW-0863">Zinc-finger</keyword>
<dbReference type="InterPro" id="IPR013083">
    <property type="entry name" value="Znf_RING/FYVE/PHD"/>
</dbReference>
<dbReference type="InterPro" id="IPR001841">
    <property type="entry name" value="Znf_RING"/>
</dbReference>
<organism evidence="13 14">
    <name type="scientific">Plutella xylostella</name>
    <name type="common">Diamondback moth</name>
    <name type="synonym">Plutella maculipennis</name>
    <dbReference type="NCBI Taxonomy" id="51655"/>
    <lineage>
        <taxon>Eukaryota</taxon>
        <taxon>Metazoa</taxon>
        <taxon>Ecdysozoa</taxon>
        <taxon>Arthropoda</taxon>
        <taxon>Hexapoda</taxon>
        <taxon>Insecta</taxon>
        <taxon>Pterygota</taxon>
        <taxon>Neoptera</taxon>
        <taxon>Endopterygota</taxon>
        <taxon>Lepidoptera</taxon>
        <taxon>Glossata</taxon>
        <taxon>Ditrysia</taxon>
        <taxon>Yponomeutoidea</taxon>
        <taxon>Plutellidae</taxon>
        <taxon>Plutella</taxon>
    </lineage>
</organism>
<dbReference type="PROSITE" id="PS00518">
    <property type="entry name" value="ZF_RING_1"/>
    <property type="match status" value="1"/>
</dbReference>
<evidence type="ECO:0000256" key="11">
    <source>
        <dbReference type="SAM" id="MobiDB-lite"/>
    </source>
</evidence>
<evidence type="ECO:0000256" key="7">
    <source>
        <dbReference type="ARBA" id="ARBA00035131"/>
    </source>
</evidence>
<reference evidence="13 14" key="1">
    <citation type="submission" date="2021-06" db="EMBL/GenBank/DDBJ databases">
        <title>A haploid diamondback moth (Plutella xylostella L.) genome assembly resolves 31 chromosomes and identifies a diamide resistance mutation.</title>
        <authorList>
            <person name="Ward C.M."/>
            <person name="Perry K.D."/>
            <person name="Baker G."/>
            <person name="Powis K."/>
            <person name="Heckel D.G."/>
            <person name="Baxter S.W."/>
        </authorList>
    </citation>
    <scope>NUCLEOTIDE SEQUENCE [LARGE SCALE GENOMIC DNA]</scope>
    <source>
        <strain evidence="13 14">LV</strain>
        <tissue evidence="13">Single pupa</tissue>
    </source>
</reference>
<dbReference type="InterPro" id="IPR039739">
    <property type="entry name" value="MAG2/RNF10"/>
</dbReference>
<name>A0ABQ7QR20_PLUXY</name>
<keyword evidence="10" id="KW-0175">Coiled coil</keyword>
<proteinExistence type="inferred from homology"/>
<keyword evidence="6" id="KW-0862">Zinc</keyword>
<evidence type="ECO:0000256" key="9">
    <source>
        <dbReference type="PROSITE-ProRule" id="PRU00175"/>
    </source>
</evidence>
<dbReference type="Pfam" id="PF00097">
    <property type="entry name" value="zf-C3HC4"/>
    <property type="match status" value="1"/>
</dbReference>
<dbReference type="SUPFAM" id="SSF57850">
    <property type="entry name" value="RING/U-box"/>
    <property type="match status" value="1"/>
</dbReference>
<dbReference type="SMART" id="SM00184">
    <property type="entry name" value="RING"/>
    <property type="match status" value="1"/>
</dbReference>
<dbReference type="InterPro" id="IPR017907">
    <property type="entry name" value="Znf_RING_CS"/>
</dbReference>
<feature type="compositionally biased region" description="Basic and acidic residues" evidence="11">
    <location>
        <begin position="566"/>
        <end position="587"/>
    </location>
</feature>
<accession>A0ABQ7QR20</accession>
<feature type="compositionally biased region" description="Polar residues" evidence="11">
    <location>
        <begin position="13"/>
        <end position="22"/>
    </location>
</feature>
<feature type="compositionally biased region" description="Basic and acidic residues" evidence="11">
    <location>
        <begin position="26"/>
        <end position="35"/>
    </location>
</feature>
<protein>
    <recommendedName>
        <fullName evidence="7">E3 ubiquitin-protein ligase RNF10</fullName>
    </recommendedName>
    <alternativeName>
        <fullName evidence="8">RING finger protein 10</fullName>
    </alternativeName>
</protein>
<feature type="coiled-coil region" evidence="10">
    <location>
        <begin position="308"/>
        <end position="361"/>
    </location>
</feature>
<feature type="compositionally biased region" description="Basic and acidic residues" evidence="11">
    <location>
        <begin position="1"/>
        <end position="11"/>
    </location>
</feature>
<comment type="similarity">
    <text evidence="2">Belongs to the RNF10 family.</text>
</comment>
<comment type="caution">
    <text evidence="13">The sequence shown here is derived from an EMBL/GenBank/DDBJ whole genome shotgun (WGS) entry which is preliminary data.</text>
</comment>
<feature type="region of interest" description="Disordered" evidence="11">
    <location>
        <begin position="646"/>
        <end position="716"/>
    </location>
</feature>
<feature type="region of interest" description="Disordered" evidence="11">
    <location>
        <begin position="1"/>
        <end position="86"/>
    </location>
</feature>
<evidence type="ECO:0000256" key="10">
    <source>
        <dbReference type="SAM" id="Coils"/>
    </source>
</evidence>
<keyword evidence="14" id="KW-1185">Reference proteome</keyword>
<evidence type="ECO:0000256" key="5">
    <source>
        <dbReference type="ARBA" id="ARBA00022771"/>
    </source>
</evidence>
<dbReference type="EMBL" id="JAHIBW010000010">
    <property type="protein sequence ID" value="KAG7307490.1"/>
    <property type="molecule type" value="Genomic_DNA"/>
</dbReference>
<sequence>MLEDSKMDKKSINRSSQPQSRASAVDCKKSAELTHKPAPRYNKKREGPASAPKNDPARKNGPAQRGRGQMDRRPRARGSPGFAMGGAEITGIAEDEPELGSVFVPGSKKQNLNHLLNFMYSPRGAQDRRGPAPRRSAPQRAAAIHPHNHDLYLQASCQFVVKEDGEYKANLLDPDVAVKWDVIEEIVVRSTGKSECPICLGEPVAGRVGRCGHVYCWPCALHYAAAHEKQPPPCPVCAAPFHVDQMKPARILQWASPAEEVTMRLVRRLRGSTMVEVAPARGEVAEESEAKVLPLADIHTAPYAKLFAASTQQVIEKLQQDRAELQNQIMAEIDTTEIVYMEQAIESLNLQEEKLKNQKDIEIPKYTVVEKKDEAPTVYEKQVKNDTKIDWFDEEEGASCMESLQAEIDNITLQETINSEETIKSELNPEASEFKIGGTQNEEVAEEFPLIQDDVTPPPSDIDRETQSKYFYFYQAEDGQQVFLHSLNVRLLTASWGHLSSAPPVLRARVLHRETLSLVESSRKHMPYAAHLPLHCPFDIVELDLQPPIVTTDAINSHWDALETRARARARSERDEKRRERAYRRAMEGPPKPQFSSSDFPPAYSPPSSYSPPVSVPPVEASPSATSMARNVAPSPSTLSFAKMASTSGTWRVRPVAPARPETPPPEDEEGAAPRSVSLSDAITAALDARSEPAPKGKKKKGKQKVLFAMGMQHSA</sequence>
<keyword evidence="4" id="KW-0479">Metal-binding</keyword>
<comment type="subcellular location">
    <subcellularLocation>
        <location evidence="1">Cytoplasm</location>
    </subcellularLocation>
</comment>